<sequence>MGRQDGTTSEVSRAEPQTPAQILKSILNYTRLKLHKTERECRILYHENWKLQNQVNSALAWQQGAQKHIWSLQNQLSSEKAWKKDTLANLGQLQDTIANLKEQYDYLKRRYYKKVESYKELDKNYMYLVRPLHVSGDDHATIHSRLVHIRVSIESLVQKARDECSANLNEEAVIDHFRESKLLEDFSVEEATLEPHHLNLYMESAIMTALIDRVFNRALGCVFHQSKEFKEISK</sequence>
<name>A0A9P5SLM2_9FUNG</name>
<evidence type="ECO:0000256" key="1">
    <source>
        <dbReference type="SAM" id="Coils"/>
    </source>
</evidence>
<feature type="coiled-coil region" evidence="1">
    <location>
        <begin position="83"/>
        <end position="110"/>
    </location>
</feature>
<dbReference type="Proteomes" id="UP000696485">
    <property type="component" value="Unassembled WGS sequence"/>
</dbReference>
<comment type="caution">
    <text evidence="2">The sequence shown here is derived from an EMBL/GenBank/DDBJ whole genome shotgun (WGS) entry which is preliminary data.</text>
</comment>
<keyword evidence="3" id="KW-1185">Reference proteome</keyword>
<keyword evidence="1" id="KW-0175">Coiled coil</keyword>
<accession>A0A9P5SLM2</accession>
<reference evidence="2" key="1">
    <citation type="journal article" date="2020" name="Fungal Divers.">
        <title>Resolving the Mortierellaceae phylogeny through synthesis of multi-gene phylogenetics and phylogenomics.</title>
        <authorList>
            <person name="Vandepol N."/>
            <person name="Liber J."/>
            <person name="Desiro A."/>
            <person name="Na H."/>
            <person name="Kennedy M."/>
            <person name="Barry K."/>
            <person name="Grigoriev I.V."/>
            <person name="Miller A.N."/>
            <person name="O'Donnell K."/>
            <person name="Stajich J.E."/>
            <person name="Bonito G."/>
        </authorList>
    </citation>
    <scope>NUCLEOTIDE SEQUENCE</scope>
    <source>
        <strain evidence="2">NVP1</strain>
    </source>
</reference>
<evidence type="ECO:0000313" key="3">
    <source>
        <dbReference type="Proteomes" id="UP000696485"/>
    </source>
</evidence>
<organism evidence="2 3">
    <name type="scientific">Podila minutissima</name>
    <dbReference type="NCBI Taxonomy" id="64525"/>
    <lineage>
        <taxon>Eukaryota</taxon>
        <taxon>Fungi</taxon>
        <taxon>Fungi incertae sedis</taxon>
        <taxon>Mucoromycota</taxon>
        <taxon>Mortierellomycotina</taxon>
        <taxon>Mortierellomycetes</taxon>
        <taxon>Mortierellales</taxon>
        <taxon>Mortierellaceae</taxon>
        <taxon>Podila</taxon>
    </lineage>
</organism>
<proteinExistence type="predicted"/>
<dbReference type="EMBL" id="JAAAUY010000439">
    <property type="protein sequence ID" value="KAF9329909.1"/>
    <property type="molecule type" value="Genomic_DNA"/>
</dbReference>
<protein>
    <submittedName>
        <fullName evidence="2">Uncharacterized protein</fullName>
    </submittedName>
</protein>
<dbReference type="AlphaFoldDB" id="A0A9P5SLM2"/>
<evidence type="ECO:0000313" key="2">
    <source>
        <dbReference type="EMBL" id="KAF9329909.1"/>
    </source>
</evidence>
<gene>
    <name evidence="2" type="ORF">BG006_007080</name>
</gene>